<organism evidence="10 11">
    <name type="scientific">Kalanchoe fedtschenkoi</name>
    <name type="common">Lavender scallops</name>
    <name type="synonym">South American air plant</name>
    <dbReference type="NCBI Taxonomy" id="63787"/>
    <lineage>
        <taxon>Eukaryota</taxon>
        <taxon>Viridiplantae</taxon>
        <taxon>Streptophyta</taxon>
        <taxon>Embryophyta</taxon>
        <taxon>Tracheophyta</taxon>
        <taxon>Spermatophyta</taxon>
        <taxon>Magnoliopsida</taxon>
        <taxon>eudicotyledons</taxon>
        <taxon>Gunneridae</taxon>
        <taxon>Pentapetalae</taxon>
        <taxon>Saxifragales</taxon>
        <taxon>Crassulaceae</taxon>
        <taxon>Kalanchoe</taxon>
    </lineage>
</organism>
<feature type="region of interest" description="Disordered" evidence="8">
    <location>
        <begin position="473"/>
        <end position="504"/>
    </location>
</feature>
<comment type="subcellular location">
    <subcellularLocation>
        <location evidence="1">Nucleus</location>
    </subcellularLocation>
</comment>
<feature type="compositionally biased region" description="Polar residues" evidence="8">
    <location>
        <begin position="544"/>
        <end position="561"/>
    </location>
</feature>
<evidence type="ECO:0000256" key="4">
    <source>
        <dbReference type="ARBA" id="ARBA00023015"/>
    </source>
</evidence>
<keyword evidence="6" id="KW-0804">Transcription</keyword>
<feature type="compositionally biased region" description="Pro residues" evidence="8">
    <location>
        <begin position="1000"/>
        <end position="1078"/>
    </location>
</feature>
<feature type="compositionally biased region" description="Basic and acidic residues" evidence="8">
    <location>
        <begin position="275"/>
        <end position="288"/>
    </location>
</feature>
<dbReference type="GO" id="GO:0006397">
    <property type="term" value="P:mRNA processing"/>
    <property type="evidence" value="ECO:0007669"/>
    <property type="project" value="UniProtKB-KW"/>
</dbReference>
<dbReference type="SMART" id="SM00582">
    <property type="entry name" value="RPR"/>
    <property type="match status" value="1"/>
</dbReference>
<dbReference type="Proteomes" id="UP000594263">
    <property type="component" value="Unplaced"/>
</dbReference>
<evidence type="ECO:0000313" key="10">
    <source>
        <dbReference type="EnsemblPlants" id="Kaladp0050s0031.1.v1.1"/>
    </source>
</evidence>
<dbReference type="FunFam" id="1.25.40.90:FF:000037">
    <property type="entry name" value="Enhancer of ag-4 2"/>
    <property type="match status" value="1"/>
</dbReference>
<dbReference type="PANTHER" id="PTHR12550">
    <property type="entry name" value="HEPATOMA-DERIVED GROWTH FACTOR-RELATED"/>
    <property type="match status" value="1"/>
</dbReference>
<keyword evidence="7" id="KW-0539">Nucleus</keyword>
<dbReference type="InterPro" id="IPR008942">
    <property type="entry name" value="ENTH_VHS"/>
</dbReference>
<feature type="compositionally biased region" description="Polar residues" evidence="8">
    <location>
        <begin position="1276"/>
        <end position="1288"/>
    </location>
</feature>
<name>A0A7N0ZYQ7_KALFE</name>
<evidence type="ECO:0000259" key="9">
    <source>
        <dbReference type="PROSITE" id="PS51391"/>
    </source>
</evidence>
<feature type="compositionally biased region" description="Basic and acidic residues" evidence="8">
    <location>
        <begin position="212"/>
        <end position="221"/>
    </location>
</feature>
<keyword evidence="11" id="KW-1185">Reference proteome</keyword>
<keyword evidence="2" id="KW-0217">Developmental protein</keyword>
<dbReference type="PROSITE" id="PS51391">
    <property type="entry name" value="CID"/>
    <property type="match status" value="1"/>
</dbReference>
<dbReference type="EnsemblPlants" id="Kaladp0050s0031.1.v1.1">
    <property type="protein sequence ID" value="Kaladp0050s0031.1.v1.1"/>
    <property type="gene ID" value="Kaladp0050s0031.v1.1"/>
</dbReference>
<evidence type="ECO:0000256" key="8">
    <source>
        <dbReference type="SAM" id="MobiDB-lite"/>
    </source>
</evidence>
<feature type="region of interest" description="Disordered" evidence="8">
    <location>
        <begin position="76"/>
        <end position="100"/>
    </location>
</feature>
<feature type="compositionally biased region" description="Polar residues" evidence="8">
    <location>
        <begin position="701"/>
        <end position="714"/>
    </location>
</feature>
<feature type="region of interest" description="Disordered" evidence="8">
    <location>
        <begin position="976"/>
        <end position="1160"/>
    </location>
</feature>
<evidence type="ECO:0000313" key="11">
    <source>
        <dbReference type="Proteomes" id="UP000594263"/>
    </source>
</evidence>
<keyword evidence="5" id="KW-0287">Flowering</keyword>
<dbReference type="GO" id="GO:0005634">
    <property type="term" value="C:nucleus"/>
    <property type="evidence" value="ECO:0007669"/>
    <property type="project" value="UniProtKB-SubCell"/>
</dbReference>
<accession>A0A7N0ZYQ7</accession>
<feature type="compositionally biased region" description="Polar residues" evidence="8">
    <location>
        <begin position="1203"/>
        <end position="1216"/>
    </location>
</feature>
<dbReference type="Pfam" id="PF04818">
    <property type="entry name" value="CID"/>
    <property type="match status" value="1"/>
</dbReference>
<keyword evidence="4" id="KW-0805">Transcription regulation</keyword>
<feature type="domain" description="CID" evidence="9">
    <location>
        <begin position="715"/>
        <end position="856"/>
    </location>
</feature>
<evidence type="ECO:0000256" key="6">
    <source>
        <dbReference type="ARBA" id="ARBA00023163"/>
    </source>
</evidence>
<feature type="region of interest" description="Disordered" evidence="8">
    <location>
        <begin position="1197"/>
        <end position="1296"/>
    </location>
</feature>
<dbReference type="Gene3D" id="1.25.40.90">
    <property type="match status" value="1"/>
</dbReference>
<protein>
    <recommendedName>
        <fullName evidence="9">CID domain-containing protein</fullName>
    </recommendedName>
</protein>
<proteinExistence type="predicted"/>
<feature type="compositionally biased region" description="Basic and acidic residues" evidence="8">
    <location>
        <begin position="232"/>
        <end position="251"/>
    </location>
</feature>
<sequence length="1319" mass="141208">SSENGSLVSELPLDAQGNAQSEEGCMLAGVRDDGCLVESGTEAHLYVGGNESVTDHALGKSIGTNSTHTRSNLSCLANGKASPSMSLKQKNETSTGAQSPSTIASIEVSANHAFVAEDVPGCRSKVALMKSTDRPKSAYYTKGSRIKKVNVETDVLEGVANSENVGSVIHSKAIQKAVIGDVDLSIAVAESMKKEAKNKRCGDETLSAALKSDSETTDPKKISSLVKSKKGPKLEGKTDDPKNQMRNDLSGRKRKAQLVSKKGCVANEVLSCPESEKSKGDVGNEYGKKPQVKKRKINSPNVTEVKDEKYSEINLIGETSTVPKMDNLEDVNLNDEAALALCKECVVALEASSTSVQTPEKKVTDMPAADVLLLAKPKPLANLSRVKRRAVCLVDDVDERPRTPVHRGASQKAKTFTPVLSSSFKLDALKDKSKATQLHNEDYSGSEAIPLERCSKSSKLLIESTASPADVVKIKSKDEPSSHVSHTLGSTEKTNLKDEQAPGSSQVLLHLDANKIVEAHNGMQVSNKTISGGDLKKTHPVEVSGSQSVGMSQAQNATPKNKSTDRSKITSKVRPKLNHAAIETSVEKRSSLVETQRTDIEDPSCVLRESRMSDSDKSMKLLIAAAQAKRTVARSQSISHYVNPMFDPVGNILQQNSSPGVMEDLRCVNSIISTVSPSMLASQFQSEPQIGTEKHDRRVSSGHQSARGSLSGGTEASVARDAFEGMIETLSRTKESIGRATRLAIDCAKYGIANEVVQLLIRKLENEPSLHRRVDLFFLVDSIMQCSHNQKGIAGASYAPTVEGALPRLISAAAPSGAGARENRRQCLKVLRLWLERKIFPASVLRRHMDDIGVSNGDASGSVSFKRPSRTERSVDDPIREMEGMLVDEYGSNAAMQLPSFLSARMFEDDDDYLPSALTKLSDEALQVSLSSIGNQELHITHSSDTTNCILKNADQELEMSDVSEHGKDHYMLNGHAEQNSQQGGPADRCDEITSNDCPEFPPLPAGSPPLPLCSPPLPLGSPSPLPPLPSSPAPSPPPPPPPQQSPPPPPSQQLPPPPPPPQSPPPPLSPPPPPPLIPQHSLPSLLPPFPSHPPSAHSHVPSYPSHAPFTSIAPPPSIPPPPSARPMFMPLMQGQYAASPQRSLNGQPLTTPQQGHPSQLAYQPCVLSNTPSENQSIRANAILGQYGPPVPAVSVPAPPPQSLSSHFSYSNSATKQRPYHNPYGFNPPPDGNRPFVAESQFPDAPHNMWTSGGTGPSPSQPSSQEGYYQPACLRPTTNNLGFQQPSNVMPAGAPVSGHGAAHIWPRPDIAATNCWRPA</sequence>
<feature type="region of interest" description="Disordered" evidence="8">
    <location>
        <begin position="524"/>
        <end position="573"/>
    </location>
</feature>
<dbReference type="PANTHER" id="PTHR12550:SF70">
    <property type="entry name" value="JIL-1 ANCHORING AND STABILIZING PROTEIN, ISOFORM A"/>
    <property type="match status" value="1"/>
</dbReference>
<evidence type="ECO:0000256" key="1">
    <source>
        <dbReference type="ARBA" id="ARBA00004123"/>
    </source>
</evidence>
<dbReference type="PRINTS" id="PR01217">
    <property type="entry name" value="PRICHEXTENSN"/>
</dbReference>
<feature type="compositionally biased region" description="Polar residues" evidence="8">
    <location>
        <begin position="1137"/>
        <end position="1160"/>
    </location>
</feature>
<dbReference type="Gramene" id="Kaladp0050s0031.1.v1.1">
    <property type="protein sequence ID" value="Kaladp0050s0031.1.v1.1"/>
    <property type="gene ID" value="Kaladp0050s0031.v1.1"/>
</dbReference>
<reference evidence="10" key="1">
    <citation type="submission" date="2021-01" db="UniProtKB">
        <authorList>
            <consortium name="EnsemblPlants"/>
        </authorList>
    </citation>
    <scope>IDENTIFICATION</scope>
</reference>
<keyword evidence="3" id="KW-0507">mRNA processing</keyword>
<feature type="compositionally biased region" description="Pro residues" evidence="8">
    <location>
        <begin position="1114"/>
        <end position="1125"/>
    </location>
</feature>
<feature type="compositionally biased region" description="Polar residues" evidence="8">
    <location>
        <begin position="482"/>
        <end position="493"/>
    </location>
</feature>
<dbReference type="OMA" id="HITHSSD"/>
<feature type="region of interest" description="Disordered" evidence="8">
    <location>
        <begin position="275"/>
        <end position="295"/>
    </location>
</feature>
<dbReference type="InterPro" id="IPR006569">
    <property type="entry name" value="CID_dom"/>
</dbReference>
<evidence type="ECO:0000256" key="7">
    <source>
        <dbReference type="ARBA" id="ARBA00023242"/>
    </source>
</evidence>
<evidence type="ECO:0000256" key="5">
    <source>
        <dbReference type="ARBA" id="ARBA00023089"/>
    </source>
</evidence>
<feature type="region of interest" description="Disordered" evidence="8">
    <location>
        <begin position="683"/>
        <end position="716"/>
    </location>
</feature>
<evidence type="ECO:0000256" key="2">
    <source>
        <dbReference type="ARBA" id="ARBA00022473"/>
    </source>
</evidence>
<feature type="compositionally biased region" description="Low complexity" evidence="8">
    <location>
        <begin position="1095"/>
        <end position="1113"/>
    </location>
</feature>
<dbReference type="GO" id="GO:0009908">
    <property type="term" value="P:flower development"/>
    <property type="evidence" value="ECO:0007669"/>
    <property type="project" value="UniProtKB-KW"/>
</dbReference>
<evidence type="ECO:0000256" key="3">
    <source>
        <dbReference type="ARBA" id="ARBA00022664"/>
    </source>
</evidence>
<feature type="region of interest" description="Disordered" evidence="8">
    <location>
        <begin position="210"/>
        <end position="254"/>
    </location>
</feature>